<dbReference type="CDD" id="cd07067">
    <property type="entry name" value="HP_PGM_like"/>
    <property type="match status" value="1"/>
</dbReference>
<dbReference type="SUPFAM" id="SSF53254">
    <property type="entry name" value="Phosphoglycerate mutase-like"/>
    <property type="match status" value="1"/>
</dbReference>
<dbReference type="OrthoDB" id="9781415at2"/>
<sequence>MIPGKTIPPEANMELILIRHGSTLWNEERRIQGLSDINLSDTGLDQARHLALSLKDHPISSIYSSPLIRARKTAEIINQYHQVPLYLSTDLTEMNHGDFEGLSIPELMARNKDFLRKWLADPASVSMPHGESFLDVQTRAWKVIEGIFPKGENVIVVAHNFTIASILCRIQNIPLTEFRSVCVDPASKTIIRFHHGSAYLELFNDRAYLNGNQR</sequence>
<dbReference type="GO" id="GO:0016791">
    <property type="term" value="F:phosphatase activity"/>
    <property type="evidence" value="ECO:0007669"/>
    <property type="project" value="TreeGrafter"/>
</dbReference>
<evidence type="ECO:0000313" key="4">
    <source>
        <dbReference type="Proteomes" id="UP000198744"/>
    </source>
</evidence>
<dbReference type="GO" id="GO:0005737">
    <property type="term" value="C:cytoplasm"/>
    <property type="evidence" value="ECO:0007669"/>
    <property type="project" value="TreeGrafter"/>
</dbReference>
<dbReference type="Proteomes" id="UP000198744">
    <property type="component" value="Unassembled WGS sequence"/>
</dbReference>
<reference evidence="3 4" key="1">
    <citation type="submission" date="2016-10" db="EMBL/GenBank/DDBJ databases">
        <authorList>
            <person name="de Groot N.N."/>
        </authorList>
    </citation>
    <scope>NUCLEOTIDE SEQUENCE [LARGE SCALE GENOMIC DNA]</scope>
    <source>
        <strain evidence="3 4">DSM 8423</strain>
    </source>
</reference>
<dbReference type="InterPro" id="IPR013078">
    <property type="entry name" value="His_Pase_superF_clade-1"/>
</dbReference>
<dbReference type="InterPro" id="IPR029033">
    <property type="entry name" value="His_PPase_superfam"/>
</dbReference>
<name>A0A1H8AFQ5_9BACT</name>
<organism evidence="3 4">
    <name type="scientific">Syntrophus gentianae</name>
    <dbReference type="NCBI Taxonomy" id="43775"/>
    <lineage>
        <taxon>Bacteria</taxon>
        <taxon>Pseudomonadati</taxon>
        <taxon>Thermodesulfobacteriota</taxon>
        <taxon>Syntrophia</taxon>
        <taxon>Syntrophales</taxon>
        <taxon>Syntrophaceae</taxon>
        <taxon>Syntrophus</taxon>
    </lineage>
</organism>
<protein>
    <submittedName>
        <fullName evidence="3">Probable phosphoglycerate mutase</fullName>
    </submittedName>
</protein>
<dbReference type="PANTHER" id="PTHR48100:SF1">
    <property type="entry name" value="HISTIDINE PHOSPHATASE FAMILY PROTEIN-RELATED"/>
    <property type="match status" value="1"/>
</dbReference>
<dbReference type="RefSeq" id="WP_093884630.1">
    <property type="nucleotide sequence ID" value="NZ_FOBS01000035.1"/>
</dbReference>
<proteinExistence type="predicted"/>
<evidence type="ECO:0000313" key="3">
    <source>
        <dbReference type="EMBL" id="SEM69441.1"/>
    </source>
</evidence>
<dbReference type="Gene3D" id="3.40.50.1240">
    <property type="entry name" value="Phosphoglycerate mutase-like"/>
    <property type="match status" value="1"/>
</dbReference>
<dbReference type="InterPro" id="IPR050275">
    <property type="entry name" value="PGM_Phosphatase"/>
</dbReference>
<keyword evidence="4" id="KW-1185">Reference proteome</keyword>
<accession>A0A1H8AFQ5</accession>
<feature type="active site" description="Proton donor/acceptor" evidence="1">
    <location>
        <position position="93"/>
    </location>
</feature>
<dbReference type="SMART" id="SM00855">
    <property type="entry name" value="PGAM"/>
    <property type="match status" value="1"/>
</dbReference>
<evidence type="ECO:0000256" key="2">
    <source>
        <dbReference type="PIRSR" id="PIRSR613078-2"/>
    </source>
</evidence>
<feature type="binding site" evidence="2">
    <location>
        <begin position="19"/>
        <end position="26"/>
    </location>
    <ligand>
        <name>substrate</name>
    </ligand>
</feature>
<feature type="active site" description="Tele-phosphohistidine intermediate" evidence="1">
    <location>
        <position position="20"/>
    </location>
</feature>
<gene>
    <name evidence="3" type="ORF">SAMN04489760_13518</name>
</gene>
<feature type="binding site" evidence="2">
    <location>
        <position position="69"/>
    </location>
    <ligand>
        <name>substrate</name>
    </ligand>
</feature>
<dbReference type="STRING" id="43775.SAMN04489760_13518"/>
<dbReference type="PANTHER" id="PTHR48100">
    <property type="entry name" value="BROAD-SPECIFICITY PHOSPHATASE YOR283W-RELATED"/>
    <property type="match status" value="1"/>
</dbReference>
<dbReference type="EMBL" id="FOBS01000035">
    <property type="protein sequence ID" value="SEM69441.1"/>
    <property type="molecule type" value="Genomic_DNA"/>
</dbReference>
<dbReference type="AlphaFoldDB" id="A0A1H8AFQ5"/>
<evidence type="ECO:0000256" key="1">
    <source>
        <dbReference type="PIRSR" id="PIRSR613078-1"/>
    </source>
</evidence>
<dbReference type="Pfam" id="PF00300">
    <property type="entry name" value="His_Phos_1"/>
    <property type="match status" value="1"/>
</dbReference>